<proteinExistence type="predicted"/>
<evidence type="ECO:0000313" key="1">
    <source>
        <dbReference type="EMBL" id="GHD67430.1"/>
    </source>
</evidence>
<dbReference type="EMBL" id="BMYO01000009">
    <property type="protein sequence ID" value="GHD67430.1"/>
    <property type="molecule type" value="Genomic_DNA"/>
</dbReference>
<protein>
    <submittedName>
        <fullName evidence="1">Uncharacterized protein</fullName>
    </submittedName>
</protein>
<name>A0ABQ3H4A4_9NEIS</name>
<accession>A0ABQ3H4A4</accession>
<keyword evidence="2" id="KW-1185">Reference proteome</keyword>
<dbReference type="Proteomes" id="UP000604737">
    <property type="component" value="Unassembled WGS sequence"/>
</dbReference>
<evidence type="ECO:0000313" key="2">
    <source>
        <dbReference type="Proteomes" id="UP000604737"/>
    </source>
</evidence>
<reference evidence="2" key="1">
    <citation type="journal article" date="2019" name="Int. J. Syst. Evol. Microbiol.">
        <title>The Global Catalogue of Microorganisms (GCM) 10K type strain sequencing project: providing services to taxonomists for standard genome sequencing and annotation.</title>
        <authorList>
            <consortium name="The Broad Institute Genomics Platform"/>
            <consortium name="The Broad Institute Genome Sequencing Center for Infectious Disease"/>
            <person name="Wu L."/>
            <person name="Ma J."/>
        </authorList>
    </citation>
    <scope>NUCLEOTIDE SEQUENCE [LARGE SCALE GENOMIC DNA]</scope>
    <source>
        <strain evidence="2">KCTC 23701</strain>
    </source>
</reference>
<gene>
    <name evidence="1" type="ORF">GCM10007350_31100</name>
</gene>
<organism evidence="1 2">
    <name type="scientific">Jeongeupia chitinilytica</name>
    <dbReference type="NCBI Taxonomy" id="1041641"/>
    <lineage>
        <taxon>Bacteria</taxon>
        <taxon>Pseudomonadati</taxon>
        <taxon>Pseudomonadota</taxon>
        <taxon>Betaproteobacteria</taxon>
        <taxon>Neisseriales</taxon>
        <taxon>Chitinibacteraceae</taxon>
        <taxon>Jeongeupia</taxon>
    </lineage>
</organism>
<sequence>MLPECSLSEAIQHTLKFAVGLIPFKKNRLTKSVDPIKFYEMRALGVPIWSTSFGTMEDRIKAGDVLGISSGCDWEALYGRSNQFRLRGKELDRFRSENDWSSRFKPLNELFKKFHPDDPSGRY</sequence>
<dbReference type="Gene3D" id="3.40.50.2000">
    <property type="entry name" value="Glycogen Phosphorylase B"/>
    <property type="match status" value="1"/>
</dbReference>
<comment type="caution">
    <text evidence="1">The sequence shown here is derived from an EMBL/GenBank/DDBJ whole genome shotgun (WGS) entry which is preliminary data.</text>
</comment>